<dbReference type="eggNOG" id="KOG1840">
    <property type="taxonomic scope" value="Eukaryota"/>
</dbReference>
<dbReference type="EMBL" id="KB445582">
    <property type="protein sequence ID" value="EMD87538.1"/>
    <property type="molecule type" value="Genomic_DNA"/>
</dbReference>
<reference evidence="4" key="2">
    <citation type="journal article" date="2013" name="PLoS Genet.">
        <title>Comparative genome structure, secondary metabolite, and effector coding capacity across Cochliobolus pathogens.</title>
        <authorList>
            <person name="Condon B.J."/>
            <person name="Leng Y."/>
            <person name="Wu D."/>
            <person name="Bushley K.E."/>
            <person name="Ohm R.A."/>
            <person name="Otillar R."/>
            <person name="Martin J."/>
            <person name="Schackwitz W."/>
            <person name="Grimwood J."/>
            <person name="MohdZainudin N."/>
            <person name="Xue C."/>
            <person name="Wang R."/>
            <person name="Manning V.A."/>
            <person name="Dhillon B."/>
            <person name="Tu Z.J."/>
            <person name="Steffenson B.J."/>
            <person name="Salamov A."/>
            <person name="Sun H."/>
            <person name="Lowry S."/>
            <person name="LaButti K."/>
            <person name="Han J."/>
            <person name="Copeland A."/>
            <person name="Lindquist E."/>
            <person name="Barry K."/>
            <person name="Schmutz J."/>
            <person name="Baker S.E."/>
            <person name="Ciuffetti L.M."/>
            <person name="Grigoriev I.V."/>
            <person name="Zhong S."/>
            <person name="Turgeon B.G."/>
        </authorList>
    </citation>
    <scope>NUCLEOTIDE SEQUENCE [LARGE SCALE GENOMIC DNA]</scope>
    <source>
        <strain evidence="4">C5 / ATCC 48332 / race O</strain>
    </source>
</reference>
<dbReference type="InterPro" id="IPR053137">
    <property type="entry name" value="NLR-like"/>
</dbReference>
<name>M2UHR6_COCH5</name>
<accession>M2UHR6</accession>
<dbReference type="InterPro" id="IPR011990">
    <property type="entry name" value="TPR-like_helical_dom_sf"/>
</dbReference>
<dbReference type="SMART" id="SM00028">
    <property type="entry name" value="TPR"/>
    <property type="match status" value="5"/>
</dbReference>
<protein>
    <submittedName>
        <fullName evidence="3">Uncharacterized protein</fullName>
    </submittedName>
</protein>
<dbReference type="OrthoDB" id="20872at2759"/>
<evidence type="ECO:0000313" key="4">
    <source>
        <dbReference type="Proteomes" id="UP000016936"/>
    </source>
</evidence>
<evidence type="ECO:0000259" key="2">
    <source>
        <dbReference type="Pfam" id="PF25000"/>
    </source>
</evidence>
<dbReference type="Gene3D" id="3.40.50.300">
    <property type="entry name" value="P-loop containing nucleotide triphosphate hydrolases"/>
    <property type="match status" value="1"/>
</dbReference>
<dbReference type="SUPFAM" id="SSF48452">
    <property type="entry name" value="TPR-like"/>
    <property type="match status" value="1"/>
</dbReference>
<dbReference type="SUPFAM" id="SSF52540">
    <property type="entry name" value="P-loop containing nucleoside triphosphate hydrolases"/>
    <property type="match status" value="1"/>
</dbReference>
<dbReference type="STRING" id="701091.M2UHR6"/>
<dbReference type="GO" id="GO:0043531">
    <property type="term" value="F:ADP binding"/>
    <property type="evidence" value="ECO:0007669"/>
    <property type="project" value="InterPro"/>
</dbReference>
<dbReference type="Pfam" id="PF13424">
    <property type="entry name" value="TPR_12"/>
    <property type="match status" value="3"/>
</dbReference>
<dbReference type="PANTHER" id="PTHR46082">
    <property type="entry name" value="ATP/GTP-BINDING PROTEIN-RELATED"/>
    <property type="match status" value="1"/>
</dbReference>
<organism evidence="3 4">
    <name type="scientific">Cochliobolus heterostrophus (strain C5 / ATCC 48332 / race O)</name>
    <name type="common">Southern corn leaf blight fungus</name>
    <name type="synonym">Bipolaris maydis</name>
    <dbReference type="NCBI Taxonomy" id="701091"/>
    <lineage>
        <taxon>Eukaryota</taxon>
        <taxon>Fungi</taxon>
        <taxon>Dikarya</taxon>
        <taxon>Ascomycota</taxon>
        <taxon>Pezizomycotina</taxon>
        <taxon>Dothideomycetes</taxon>
        <taxon>Pleosporomycetidae</taxon>
        <taxon>Pleosporales</taxon>
        <taxon>Pleosporineae</taxon>
        <taxon>Pleosporaceae</taxon>
        <taxon>Bipolaris</taxon>
    </lineage>
</organism>
<dbReference type="NCBIfam" id="NF040586">
    <property type="entry name" value="FxSxx_TPR"/>
    <property type="match status" value="1"/>
</dbReference>
<dbReference type="Gene3D" id="1.25.40.10">
    <property type="entry name" value="Tetratricopeptide repeat domain"/>
    <property type="match status" value="2"/>
</dbReference>
<sequence>MNFNVGPDRADNTLPASRRQLEPFSMVPFAPDPDYVDRPDILAWIRDKCAGNGARAALVGLGGVGKSQIAIQYAHRIRDASPQTFIFWVHASTRARFEEAYKDIADRLQLPGKDDPKANVLQLVRNWLRDERNGKWFMVLDNVDDVETFFPSRKRKRDETDTDSSTPLAVYLPQSLNGAILVTSRSKDAASNLVGGHNKICEVLAMSTGEGLQLLRNKLCNPPLEESALKLLHELNCIPLAITQAAAYMNRCANMTVARYLDDFQKNDKKRECLLKWDVVELRRDESASSSILTTWQMSFDQIRYERPSAADLLSLMSFFSPQGIPEWTLRRFRNYTVRETATEDEEDEEEDHDCGFGEDLATLEAYSLVSTTADHTCEMHALVQFCTRVWLSSYGSAERWEGEFIELMKKELPFGTYKNWEKWQQLFPHIEPLFHSKPATRGILPSWAKVLKNAAHYFYEKGDFTTAAQIAAKILAVEEKTLGPSDMRTLLTMTLLAAVTRDQGRPEEAVKFSRQALEASTKALGEYDPLTLANMVLLASTLCDQGKHDEAENIHQKALEKYKKELGEKHYSTLSAKRMLASVMYFQNKYSDAERLFQEVLEVGKKELRENEDLMLLTMSDISRMLSTQGRYRESEKLCQQALEISTKKLGERHPDTLKHTCDLACSLLGLHRYAEATKLYQQAYNGLTEQYGSQHPFTVRCRRHFKTMQKKIEIAGIRREAHGQSEEDLL</sequence>
<gene>
    <name evidence="3" type="ORF">COCHEDRAFT_1113263</name>
</gene>
<dbReference type="Pfam" id="PF25000">
    <property type="entry name" value="DUF7779"/>
    <property type="match status" value="1"/>
</dbReference>
<dbReference type="AlphaFoldDB" id="M2UHR6"/>
<dbReference type="Proteomes" id="UP000016936">
    <property type="component" value="Unassembled WGS sequence"/>
</dbReference>
<dbReference type="InterPro" id="IPR019734">
    <property type="entry name" value="TPR_rpt"/>
</dbReference>
<dbReference type="InterPro" id="IPR027417">
    <property type="entry name" value="P-loop_NTPase"/>
</dbReference>
<dbReference type="HOGENOM" id="CLU_000288_125_8_1"/>
<feature type="domain" description="NB-ARC" evidence="1">
    <location>
        <begin position="57"/>
        <end position="220"/>
    </location>
</feature>
<dbReference type="InterPro" id="IPR056681">
    <property type="entry name" value="DUF7779"/>
</dbReference>
<proteinExistence type="predicted"/>
<dbReference type="Pfam" id="PF00931">
    <property type="entry name" value="NB-ARC"/>
    <property type="match status" value="1"/>
</dbReference>
<evidence type="ECO:0000259" key="1">
    <source>
        <dbReference type="Pfam" id="PF00931"/>
    </source>
</evidence>
<feature type="domain" description="DUF7779" evidence="2">
    <location>
        <begin position="307"/>
        <end position="392"/>
    </location>
</feature>
<dbReference type="InterPro" id="IPR002182">
    <property type="entry name" value="NB-ARC"/>
</dbReference>
<keyword evidence="4" id="KW-1185">Reference proteome</keyword>
<dbReference type="OMA" id="TCEMHAL"/>
<reference evidence="3 4" key="1">
    <citation type="journal article" date="2012" name="PLoS Pathog.">
        <title>Diverse lifestyles and strategies of plant pathogenesis encoded in the genomes of eighteen Dothideomycetes fungi.</title>
        <authorList>
            <person name="Ohm R.A."/>
            <person name="Feau N."/>
            <person name="Henrissat B."/>
            <person name="Schoch C.L."/>
            <person name="Horwitz B.A."/>
            <person name="Barry K.W."/>
            <person name="Condon B.J."/>
            <person name="Copeland A.C."/>
            <person name="Dhillon B."/>
            <person name="Glaser F."/>
            <person name="Hesse C.N."/>
            <person name="Kosti I."/>
            <person name="LaButti K."/>
            <person name="Lindquist E.A."/>
            <person name="Lucas S."/>
            <person name="Salamov A.A."/>
            <person name="Bradshaw R.E."/>
            <person name="Ciuffetti L."/>
            <person name="Hamelin R.C."/>
            <person name="Kema G.H.J."/>
            <person name="Lawrence C."/>
            <person name="Scott J.A."/>
            <person name="Spatafora J.W."/>
            <person name="Turgeon B.G."/>
            <person name="de Wit P.J.G.M."/>
            <person name="Zhong S."/>
            <person name="Goodwin S.B."/>
            <person name="Grigoriev I.V."/>
        </authorList>
    </citation>
    <scope>NUCLEOTIDE SEQUENCE [LARGE SCALE GENOMIC DNA]</scope>
    <source>
        <strain evidence="4">C5 / ATCC 48332 / race O</strain>
    </source>
</reference>
<dbReference type="PANTHER" id="PTHR46082:SF6">
    <property type="entry name" value="AAA+ ATPASE DOMAIN-CONTAINING PROTEIN-RELATED"/>
    <property type="match status" value="1"/>
</dbReference>
<evidence type="ECO:0000313" key="3">
    <source>
        <dbReference type="EMBL" id="EMD87538.1"/>
    </source>
</evidence>